<protein>
    <submittedName>
        <fullName evidence="3">Peptidoglycan binding domain-containing protein</fullName>
    </submittedName>
</protein>
<name>S7UHE4_DESML</name>
<dbReference type="AlphaFoldDB" id="S7UHE4"/>
<evidence type="ECO:0000259" key="2">
    <source>
        <dbReference type="Pfam" id="PF09374"/>
    </source>
</evidence>
<dbReference type="InterPro" id="IPR023346">
    <property type="entry name" value="Lysozyme-like_dom_sf"/>
</dbReference>
<dbReference type="SUPFAM" id="SSF53955">
    <property type="entry name" value="Lysozyme-like"/>
    <property type="match status" value="1"/>
</dbReference>
<dbReference type="Proteomes" id="UP000014977">
    <property type="component" value="Unassembled WGS sequence"/>
</dbReference>
<evidence type="ECO:0000313" key="4">
    <source>
        <dbReference type="Proteomes" id="UP000014977"/>
    </source>
</evidence>
<proteinExistence type="predicted"/>
<feature type="domain" description="TtsA-like Glycoside hydrolase family 108" evidence="1">
    <location>
        <begin position="9"/>
        <end position="94"/>
    </location>
</feature>
<comment type="caution">
    <text evidence="3">The sequence shown here is derived from an EMBL/GenBank/DDBJ whole genome shotgun (WGS) entry which is preliminary data.</text>
</comment>
<accession>S7UHE4</accession>
<dbReference type="Gene3D" id="1.20.141.10">
    <property type="entry name" value="Chitosanase, subunit A, domain 1"/>
    <property type="match status" value="1"/>
</dbReference>
<evidence type="ECO:0000259" key="1">
    <source>
        <dbReference type="Pfam" id="PF05838"/>
    </source>
</evidence>
<organism evidence="3 4">
    <name type="scientific">Desulfococcus multivorans DSM 2059</name>
    <dbReference type="NCBI Taxonomy" id="1121405"/>
    <lineage>
        <taxon>Bacteria</taxon>
        <taxon>Pseudomonadati</taxon>
        <taxon>Thermodesulfobacteriota</taxon>
        <taxon>Desulfobacteria</taxon>
        <taxon>Desulfobacterales</taxon>
        <taxon>Desulfococcaceae</taxon>
        <taxon>Desulfococcus</taxon>
    </lineage>
</organism>
<gene>
    <name evidence="3" type="ORF">dsmv_3505</name>
</gene>
<dbReference type="Pfam" id="PF05838">
    <property type="entry name" value="Glyco_hydro_108"/>
    <property type="match status" value="1"/>
</dbReference>
<dbReference type="eggNOG" id="COG3926">
    <property type="taxonomic scope" value="Bacteria"/>
</dbReference>
<dbReference type="Pfam" id="PF09374">
    <property type="entry name" value="PG_binding_3"/>
    <property type="match status" value="1"/>
</dbReference>
<dbReference type="InterPro" id="IPR008565">
    <property type="entry name" value="TtsA-like_GH18_dom"/>
</dbReference>
<feature type="domain" description="Peptidoglycan binding" evidence="2">
    <location>
        <begin position="100"/>
        <end position="164"/>
    </location>
</feature>
<keyword evidence="4" id="KW-1185">Reference proteome</keyword>
<dbReference type="EMBL" id="ATHJ01000128">
    <property type="protein sequence ID" value="EPR33249.1"/>
    <property type="molecule type" value="Genomic_DNA"/>
</dbReference>
<reference evidence="3 4" key="1">
    <citation type="journal article" date="2013" name="Genome Announc.">
        <title>Draft genome sequences for three mercury-methylating, sulfate-reducing bacteria.</title>
        <authorList>
            <person name="Brown S.D."/>
            <person name="Hurt R.A.Jr."/>
            <person name="Gilmour C.C."/>
            <person name="Elias D.A."/>
        </authorList>
    </citation>
    <scope>NUCLEOTIDE SEQUENCE [LARGE SCALE GENOMIC DNA]</scope>
    <source>
        <strain evidence="3 4">DSM 2059</strain>
    </source>
</reference>
<dbReference type="InterPro" id="IPR018537">
    <property type="entry name" value="Peptidoglycan-bd_3"/>
</dbReference>
<evidence type="ECO:0000313" key="3">
    <source>
        <dbReference type="EMBL" id="EPR33249.1"/>
    </source>
</evidence>
<sequence length="238" mass="26756">MADFDAALKKVIQNEGGYVLHNVSGDPGGMTYAGISRRYHPSWPGWAVIDREGGAVPPRAMVSDFYRQQFWRRICGDLIPCNAVAESIFDYAVNVDVPRAVKSAQAVVGAKIDGVFGPRTLAAVKEADPGRFLDAYAVRKMQFYASVCTKHPARRKFLLGWINRILNFGHFKVSCDDAVQQFQLIFTQIILGNFYIPFQELIPGIVCNAYIQSAGIGTLIDQFRRRMPVRRPVHFQRK</sequence>